<protein>
    <submittedName>
        <fullName evidence="1">Microsomal glutathione S-transferase 3</fullName>
        <ecNumber evidence="1">2.5.1.18</ecNumber>
    </submittedName>
</protein>
<reference evidence="1" key="1">
    <citation type="submission" date="2022-04" db="EMBL/GenBank/DDBJ databases">
        <title>Genome of the entomopathogenic fungus Entomophthora muscae.</title>
        <authorList>
            <person name="Elya C."/>
            <person name="Lovett B.R."/>
            <person name="Lee E."/>
            <person name="Macias A.M."/>
            <person name="Hajek A.E."/>
            <person name="De Bivort B.L."/>
            <person name="Kasson M.T."/>
            <person name="De Fine Licht H.H."/>
            <person name="Stajich J.E."/>
        </authorList>
    </citation>
    <scope>NUCLEOTIDE SEQUENCE</scope>
    <source>
        <strain evidence="1">Berkeley</strain>
    </source>
</reference>
<evidence type="ECO:0000313" key="2">
    <source>
        <dbReference type="Proteomes" id="UP001165960"/>
    </source>
</evidence>
<gene>
    <name evidence="1" type="primary">MGST3_1</name>
    <name evidence="1" type="ORF">DSO57_1021502</name>
</gene>
<organism evidence="1 2">
    <name type="scientific">Entomophthora muscae</name>
    <dbReference type="NCBI Taxonomy" id="34485"/>
    <lineage>
        <taxon>Eukaryota</taxon>
        <taxon>Fungi</taxon>
        <taxon>Fungi incertae sedis</taxon>
        <taxon>Zoopagomycota</taxon>
        <taxon>Entomophthoromycotina</taxon>
        <taxon>Entomophthoromycetes</taxon>
        <taxon>Entomophthorales</taxon>
        <taxon>Entomophthoraceae</taxon>
        <taxon>Entomophthora</taxon>
    </lineage>
</organism>
<keyword evidence="1" id="KW-0808">Transferase</keyword>
<keyword evidence="2" id="KW-1185">Reference proteome</keyword>
<proteinExistence type="predicted"/>
<accession>A0ACC2S5A0</accession>
<comment type="caution">
    <text evidence="1">The sequence shown here is derived from an EMBL/GenBank/DDBJ whole genome shotgun (WGS) entry which is preliminary data.</text>
</comment>
<evidence type="ECO:0000313" key="1">
    <source>
        <dbReference type="EMBL" id="KAJ9057562.1"/>
    </source>
</evidence>
<dbReference type="EC" id="2.5.1.18" evidence="1"/>
<sequence>MAPIVLSSDFGYVLLASALISTQCSLSVRGAAKLRREFDIKYPDTGNGRHSQKLSDEQWERFNNAQRVHLNYVEHIGTIQPLLWAAGVVHPTYAGAFGFSYIVGRELYGYGYQKSGPKGRISGFLVWQLSTIGLLGLAIHGSVKLLGFL</sequence>
<dbReference type="EMBL" id="QTSX02005784">
    <property type="protein sequence ID" value="KAJ9057562.1"/>
    <property type="molecule type" value="Genomic_DNA"/>
</dbReference>
<dbReference type="Proteomes" id="UP001165960">
    <property type="component" value="Unassembled WGS sequence"/>
</dbReference>
<name>A0ACC2S5A0_9FUNG</name>